<reference evidence="3 4" key="1">
    <citation type="submission" date="2018-04" db="EMBL/GenBank/DDBJ databases">
        <title>Active sludge and wastewater microbial communities from Klosterneuburg, Austria.</title>
        <authorList>
            <person name="Wagner M."/>
        </authorList>
    </citation>
    <scope>NUCLEOTIDE SEQUENCE [LARGE SCALE GENOMIC DNA]</scope>
    <source>
        <strain evidence="3 4">Nl12</strain>
    </source>
</reference>
<sequence length="1214" mass="141245">MPSEKEPDLAVAGLALLIIFGLLIWYDKPVESPRPFDPYIQRQDLQTIGYSYESWLWQDPFGFDLDSYTERNQYYIEFRDKSEKAFPHHFTIHKKIDIEPANREKEVDLKKESEDKEKKAKAGKAGQAERQCEYQLAGASMTKYYHLRATDTLFIRGNLAFGESGEHGASELPPLPSLFAGAFRSAILGRAPQELGQTNIKKTKILVPLLKVRPNTTENKELRTRQRYAVIAGLIDSGYRPLEPDRLHFCSSQKNKAYDVRWEHYQHESKYNTNQAEKNELSDKPDIIVVWINSEIFKTDDNALTLDKFASGFENLLAEEIYIYDLNNVLDLEYRDKITEEIKKKNCKSILLVNPDGFYKKVPTEKLSEERLNITEELTKKLSGELALRKVKEPSDVMIITEQDSENARTLAKNFCRFYSEPSVNDKQDTNAKDKPTADDPKDNICEIKKIRNIFYLKGLDAYQQTLHKQDKNENQANKPVARLSAIDLDIPPPLPIGPSQSDYFHRLAKQINDVHKEINLEKRDSGIKAVGIFGSDFYDKLLILEALRAEMPNMLVFTTDLDAQMLHPQHWSSTRNLVVASHFDLLDEKYQKQFPSFRDSQQTNIFYHIMKVATNDARRSDIPSPRIFEIGRHGAVELDVTQENENCCPPNNVQNAPPDQSHLQREQRFPRDQVMLQQLPLDETKLQLWLQDQTKLLLSLVLGITLSFICFHWRIRPNSGTSSIYLLFGALTIFYIAFFRVIDKSEENLSFTDGISLWPSIFIQIIAILMAIAFFFRGKKELKKDFVELSQKHFDNYQNDSKWDLNIPFRCGVLLITLIILLFSIRFYVLNDVDPLDIQFLRCLLFLLIWAFTYFLLNFLLKALYKFVFKDSIDFNSIKHWIEKDNPKNTCEIRNRLRKCCKQCVFRIVFFHRDRSLCKCFKQWIEIRNRLRRCLKHWIEKDNSRNTKGKGENGKSQSGENESEQEFKRLWQEYDHYGLIGHRVSRVVAIWLFFSIIETILIYILPPWPLPCRGDIACRGASWASVLSFTVVMLLLFFILDAVRLNFYWIKKLRIQLTERNKKNTEEADDVFASLEKIVTVVAERTQVVDKLIYYPMLCIMLMLFARITYFDNQDLPLSKAITFGVSISLLFFSGFMLRSEAKQLKSSVIESAENLIKNKRCAPRKVDAVKERINNICEGAFEPMFEQPVLRALLIILASIGLFASEYLKLFE</sequence>
<gene>
    <name evidence="3" type="ORF">C8R21_11910</name>
</gene>
<keyword evidence="2" id="KW-0812">Transmembrane</keyword>
<feature type="transmembrane region" description="Helical" evidence="2">
    <location>
        <begin position="755"/>
        <end position="777"/>
    </location>
</feature>
<evidence type="ECO:0000313" key="4">
    <source>
        <dbReference type="Proteomes" id="UP000244152"/>
    </source>
</evidence>
<feature type="transmembrane region" description="Helical" evidence="2">
    <location>
        <begin position="1093"/>
        <end position="1112"/>
    </location>
</feature>
<dbReference type="EMBL" id="QAOK01000019">
    <property type="protein sequence ID" value="PTQ80073.1"/>
    <property type="molecule type" value="Genomic_DNA"/>
</dbReference>
<feature type="compositionally biased region" description="Basic and acidic residues" evidence="1">
    <location>
        <begin position="103"/>
        <end position="120"/>
    </location>
</feature>
<dbReference type="Pfam" id="PF09700">
    <property type="entry name" value="Cas_Cmr3"/>
    <property type="match status" value="1"/>
</dbReference>
<comment type="caution">
    <text evidence="3">The sequence shown here is derived from an EMBL/GenBank/DDBJ whole genome shotgun (WGS) entry which is preliminary data.</text>
</comment>
<dbReference type="InterPro" id="IPR019117">
    <property type="entry name" value="CRISPR-assoc_protein_Cmr3"/>
</dbReference>
<dbReference type="Gene3D" id="3.30.70.2940">
    <property type="match status" value="1"/>
</dbReference>
<evidence type="ECO:0000256" key="1">
    <source>
        <dbReference type="SAM" id="MobiDB-lite"/>
    </source>
</evidence>
<evidence type="ECO:0000313" key="3">
    <source>
        <dbReference type="EMBL" id="PTQ80073.1"/>
    </source>
</evidence>
<feature type="region of interest" description="Disordered" evidence="1">
    <location>
        <begin position="103"/>
        <end position="125"/>
    </location>
</feature>
<proteinExistence type="predicted"/>
<dbReference type="RefSeq" id="WP_107762652.1">
    <property type="nucleotide sequence ID" value="NZ_QAOK01000019.1"/>
</dbReference>
<feature type="transmembrane region" description="Helical" evidence="2">
    <location>
        <begin position="9"/>
        <end position="26"/>
    </location>
</feature>
<feature type="transmembrane region" description="Helical" evidence="2">
    <location>
        <begin position="988"/>
        <end position="1007"/>
    </location>
</feature>
<feature type="transmembrane region" description="Helical" evidence="2">
    <location>
        <begin position="1191"/>
        <end position="1210"/>
    </location>
</feature>
<feature type="transmembrane region" description="Helical" evidence="2">
    <location>
        <begin position="697"/>
        <end position="714"/>
    </location>
</feature>
<dbReference type="Proteomes" id="UP000244152">
    <property type="component" value="Unassembled WGS sequence"/>
</dbReference>
<keyword evidence="2" id="KW-1133">Transmembrane helix</keyword>
<dbReference type="AlphaFoldDB" id="A0A2T5I8B1"/>
<keyword evidence="2" id="KW-0472">Membrane</keyword>
<feature type="transmembrane region" description="Helical" evidence="2">
    <location>
        <begin position="1027"/>
        <end position="1051"/>
    </location>
</feature>
<accession>A0A2T5I8B1</accession>
<organism evidence="3 4">
    <name type="scientific">Nitrosospira multiformis</name>
    <dbReference type="NCBI Taxonomy" id="1231"/>
    <lineage>
        <taxon>Bacteria</taxon>
        <taxon>Pseudomonadati</taxon>
        <taxon>Pseudomonadota</taxon>
        <taxon>Betaproteobacteria</taxon>
        <taxon>Nitrosomonadales</taxon>
        <taxon>Nitrosomonadaceae</taxon>
        <taxon>Nitrosospira</taxon>
    </lineage>
</organism>
<feature type="transmembrane region" description="Helical" evidence="2">
    <location>
        <begin position="808"/>
        <end position="828"/>
    </location>
</feature>
<protein>
    <submittedName>
        <fullName evidence="3">CRISPR-associated protein Cmr3 family</fullName>
    </submittedName>
</protein>
<feature type="transmembrane region" description="Helical" evidence="2">
    <location>
        <begin position="726"/>
        <end position="743"/>
    </location>
</feature>
<feature type="transmembrane region" description="Helical" evidence="2">
    <location>
        <begin position="840"/>
        <end position="862"/>
    </location>
</feature>
<name>A0A2T5I8B1_9PROT</name>
<feature type="transmembrane region" description="Helical" evidence="2">
    <location>
        <begin position="1118"/>
        <end position="1139"/>
    </location>
</feature>
<evidence type="ECO:0000256" key="2">
    <source>
        <dbReference type="SAM" id="Phobius"/>
    </source>
</evidence>